<dbReference type="InParanoid" id="A0A0P0Y6K2"/>
<evidence type="ECO:0000313" key="2">
    <source>
        <dbReference type="Proteomes" id="UP000059680"/>
    </source>
</evidence>
<dbReference type="EMBL" id="AP014968">
    <property type="protein sequence ID" value="BAT15763.1"/>
    <property type="molecule type" value="Genomic_DNA"/>
</dbReference>
<accession>A0A0P0Y6K2</accession>
<reference evidence="1 2" key="3">
    <citation type="journal article" date="2013" name="Rice">
        <title>Improvement of the Oryza sativa Nipponbare reference genome using next generation sequence and optical map data.</title>
        <authorList>
            <person name="Kawahara Y."/>
            <person name="de la Bastide M."/>
            <person name="Hamilton J.P."/>
            <person name="Kanamori H."/>
            <person name="McCombie W.R."/>
            <person name="Ouyang S."/>
            <person name="Schwartz D.C."/>
            <person name="Tanaka T."/>
            <person name="Wu J."/>
            <person name="Zhou S."/>
            <person name="Childs K.L."/>
            <person name="Davidson R.M."/>
            <person name="Lin H."/>
            <person name="Quesada-Ocampo L."/>
            <person name="Vaillancourt B."/>
            <person name="Sakai H."/>
            <person name="Lee S.S."/>
            <person name="Kim J."/>
            <person name="Numa H."/>
            <person name="Itoh T."/>
            <person name="Buell C.R."/>
            <person name="Matsumoto T."/>
        </authorList>
    </citation>
    <scope>NUCLEOTIDE SEQUENCE [LARGE SCALE GENOMIC DNA]</scope>
    <source>
        <strain evidence="2">cv. Nipponbare</strain>
    </source>
</reference>
<keyword evidence="2" id="KW-1185">Reference proteome</keyword>
<protein>
    <submittedName>
        <fullName evidence="1">Os12g0132900 protein</fullName>
    </submittedName>
</protein>
<name>A0A0P0Y6K2_ORYSJ</name>
<evidence type="ECO:0000313" key="1">
    <source>
        <dbReference type="EMBL" id="BAT15763.1"/>
    </source>
</evidence>
<feature type="non-terminal residue" evidence="1">
    <location>
        <position position="1"/>
    </location>
</feature>
<dbReference type="AlphaFoldDB" id="A0A0P0Y6K2"/>
<proteinExistence type="predicted"/>
<dbReference type="PaxDb" id="39947-A0A0P0Y6K2"/>
<gene>
    <name evidence="1" type="ordered locus">Os12g0132900</name>
    <name evidence="1" type="ORF">OSNPB_120132900</name>
</gene>
<dbReference type="Gramene" id="Os12t0132900-01">
    <property type="protein sequence ID" value="Os12t0132900-01"/>
    <property type="gene ID" value="Os12g0132900"/>
</dbReference>
<reference evidence="2" key="1">
    <citation type="journal article" date="2005" name="Nature">
        <title>The map-based sequence of the rice genome.</title>
        <authorList>
            <consortium name="International rice genome sequencing project (IRGSP)"/>
            <person name="Matsumoto T."/>
            <person name="Wu J."/>
            <person name="Kanamori H."/>
            <person name="Katayose Y."/>
            <person name="Fujisawa M."/>
            <person name="Namiki N."/>
            <person name="Mizuno H."/>
            <person name="Yamamoto K."/>
            <person name="Antonio B.A."/>
            <person name="Baba T."/>
            <person name="Sakata K."/>
            <person name="Nagamura Y."/>
            <person name="Aoki H."/>
            <person name="Arikawa K."/>
            <person name="Arita K."/>
            <person name="Bito T."/>
            <person name="Chiden Y."/>
            <person name="Fujitsuka N."/>
            <person name="Fukunaka R."/>
            <person name="Hamada M."/>
            <person name="Harada C."/>
            <person name="Hayashi A."/>
            <person name="Hijishita S."/>
            <person name="Honda M."/>
            <person name="Hosokawa S."/>
            <person name="Ichikawa Y."/>
            <person name="Idonuma A."/>
            <person name="Iijima M."/>
            <person name="Ikeda M."/>
            <person name="Ikeno M."/>
            <person name="Ito K."/>
            <person name="Ito S."/>
            <person name="Ito T."/>
            <person name="Ito Y."/>
            <person name="Ito Y."/>
            <person name="Iwabuchi A."/>
            <person name="Kamiya K."/>
            <person name="Karasawa W."/>
            <person name="Kurita K."/>
            <person name="Katagiri S."/>
            <person name="Kikuta A."/>
            <person name="Kobayashi H."/>
            <person name="Kobayashi N."/>
            <person name="Machita K."/>
            <person name="Maehara T."/>
            <person name="Masukawa M."/>
            <person name="Mizubayashi T."/>
            <person name="Mukai Y."/>
            <person name="Nagasaki H."/>
            <person name="Nagata Y."/>
            <person name="Naito S."/>
            <person name="Nakashima M."/>
            <person name="Nakama Y."/>
            <person name="Nakamichi Y."/>
            <person name="Nakamura M."/>
            <person name="Meguro A."/>
            <person name="Negishi M."/>
            <person name="Ohta I."/>
            <person name="Ohta T."/>
            <person name="Okamoto M."/>
            <person name="Ono N."/>
            <person name="Saji S."/>
            <person name="Sakaguchi M."/>
            <person name="Sakai K."/>
            <person name="Shibata M."/>
            <person name="Shimokawa T."/>
            <person name="Song J."/>
            <person name="Takazaki Y."/>
            <person name="Terasawa K."/>
            <person name="Tsugane M."/>
            <person name="Tsuji K."/>
            <person name="Ueda S."/>
            <person name="Waki K."/>
            <person name="Yamagata H."/>
            <person name="Yamamoto M."/>
            <person name="Yamamoto S."/>
            <person name="Yamane H."/>
            <person name="Yoshiki S."/>
            <person name="Yoshihara R."/>
            <person name="Yukawa K."/>
            <person name="Zhong H."/>
            <person name="Yano M."/>
            <person name="Yuan Q."/>
            <person name="Ouyang S."/>
            <person name="Liu J."/>
            <person name="Jones K.M."/>
            <person name="Gansberger K."/>
            <person name="Moffat K."/>
            <person name="Hill J."/>
            <person name="Bera J."/>
            <person name="Fadrosh D."/>
            <person name="Jin S."/>
            <person name="Johri S."/>
            <person name="Kim M."/>
            <person name="Overton L."/>
            <person name="Reardon M."/>
            <person name="Tsitrin T."/>
            <person name="Vuong H."/>
            <person name="Weaver B."/>
            <person name="Ciecko A."/>
            <person name="Tallon L."/>
            <person name="Jackson J."/>
            <person name="Pai G."/>
            <person name="Aken S.V."/>
            <person name="Utterback T."/>
            <person name="Reidmuller S."/>
            <person name="Feldblyum T."/>
            <person name="Hsiao J."/>
            <person name="Zismann V."/>
            <person name="Iobst S."/>
            <person name="de Vazeille A.R."/>
            <person name="Buell C.R."/>
            <person name="Ying K."/>
            <person name="Li Y."/>
            <person name="Lu T."/>
            <person name="Huang Y."/>
            <person name="Zhao Q."/>
            <person name="Feng Q."/>
            <person name="Zhang L."/>
            <person name="Zhu J."/>
            <person name="Weng Q."/>
            <person name="Mu J."/>
            <person name="Lu Y."/>
            <person name="Fan D."/>
            <person name="Liu Y."/>
            <person name="Guan J."/>
            <person name="Zhang Y."/>
            <person name="Yu S."/>
            <person name="Liu X."/>
            <person name="Zhang Y."/>
            <person name="Hong G."/>
            <person name="Han B."/>
            <person name="Choisne N."/>
            <person name="Demange N."/>
            <person name="Orjeda G."/>
            <person name="Samain S."/>
            <person name="Cattolico L."/>
            <person name="Pelletier E."/>
            <person name="Couloux A."/>
            <person name="Segurens B."/>
            <person name="Wincker P."/>
            <person name="D'Hont A."/>
            <person name="Scarpelli C."/>
            <person name="Weissenbach J."/>
            <person name="Salanoubat M."/>
            <person name="Quetier F."/>
            <person name="Yu Y."/>
            <person name="Kim H.R."/>
            <person name="Rambo T."/>
            <person name="Currie J."/>
            <person name="Collura K."/>
            <person name="Luo M."/>
            <person name="Yang T."/>
            <person name="Ammiraju J.S.S."/>
            <person name="Engler F."/>
            <person name="Soderlund C."/>
            <person name="Wing R.A."/>
            <person name="Palmer L.E."/>
            <person name="de la Bastide M."/>
            <person name="Spiegel L."/>
            <person name="Nascimento L."/>
            <person name="Zutavern T."/>
            <person name="O'Shaughnessy A."/>
            <person name="Dike S."/>
            <person name="Dedhia N."/>
            <person name="Preston R."/>
            <person name="Balija V."/>
            <person name="McCombie W.R."/>
            <person name="Chow T."/>
            <person name="Chen H."/>
            <person name="Chung M."/>
            <person name="Chen C."/>
            <person name="Shaw J."/>
            <person name="Wu H."/>
            <person name="Hsiao K."/>
            <person name="Chao Y."/>
            <person name="Chu M."/>
            <person name="Cheng C."/>
            <person name="Hour A."/>
            <person name="Lee P."/>
            <person name="Lin S."/>
            <person name="Lin Y."/>
            <person name="Liou J."/>
            <person name="Liu S."/>
            <person name="Hsing Y."/>
            <person name="Raghuvanshi S."/>
            <person name="Mohanty A."/>
            <person name="Bharti A.K."/>
            <person name="Gaur A."/>
            <person name="Gupta V."/>
            <person name="Kumar D."/>
            <person name="Ravi V."/>
            <person name="Vij S."/>
            <person name="Kapur A."/>
            <person name="Khurana P."/>
            <person name="Khurana P."/>
            <person name="Khurana J.P."/>
            <person name="Tyagi A.K."/>
            <person name="Gaikwad K."/>
            <person name="Singh A."/>
            <person name="Dalal V."/>
            <person name="Srivastava S."/>
            <person name="Dixit A."/>
            <person name="Pal A.K."/>
            <person name="Ghazi I.A."/>
            <person name="Yadav M."/>
            <person name="Pandit A."/>
            <person name="Bhargava A."/>
            <person name="Sureshbabu K."/>
            <person name="Batra K."/>
            <person name="Sharma T.R."/>
            <person name="Mohapatra T."/>
            <person name="Singh N.K."/>
            <person name="Messing J."/>
            <person name="Nelson A.B."/>
            <person name="Fuks G."/>
            <person name="Kavchok S."/>
            <person name="Keizer G."/>
            <person name="Linton E."/>
            <person name="Llaca V."/>
            <person name="Song R."/>
            <person name="Tanyolac B."/>
            <person name="Young S."/>
            <person name="Ho-Il K."/>
            <person name="Hahn J.H."/>
            <person name="Sangsakoo G."/>
            <person name="Vanavichit A."/>
            <person name="de Mattos Luiz.A.T."/>
            <person name="Zimmer P.D."/>
            <person name="Malone G."/>
            <person name="Dellagostin O."/>
            <person name="de Oliveira A.C."/>
            <person name="Bevan M."/>
            <person name="Bancroft I."/>
            <person name="Minx P."/>
            <person name="Cordum H."/>
            <person name="Wilson R."/>
            <person name="Cheng Z."/>
            <person name="Jin W."/>
            <person name="Jiang J."/>
            <person name="Leong S.A."/>
            <person name="Iwama H."/>
            <person name="Gojobori T."/>
            <person name="Itoh T."/>
            <person name="Niimura Y."/>
            <person name="Fujii Y."/>
            <person name="Habara T."/>
            <person name="Sakai H."/>
            <person name="Sato Y."/>
            <person name="Wilson G."/>
            <person name="Kumar K."/>
            <person name="McCouch S."/>
            <person name="Juretic N."/>
            <person name="Hoen D."/>
            <person name="Wright S."/>
            <person name="Bruskiewich R."/>
            <person name="Bureau T."/>
            <person name="Miyao A."/>
            <person name="Hirochika H."/>
            <person name="Nishikawa T."/>
            <person name="Kadowaki K."/>
            <person name="Sugiura M."/>
            <person name="Burr B."/>
            <person name="Sasaki T."/>
        </authorList>
    </citation>
    <scope>NUCLEOTIDE SEQUENCE [LARGE SCALE GENOMIC DNA]</scope>
    <source>
        <strain evidence="2">cv. Nipponbare</strain>
    </source>
</reference>
<sequence length="81" mass="8635">SRRISSLKVSSDAKAASCFAAGSWVQAAEAEQNTVMAPAAAMQSEDDDDWLLSFDRGNTIKGSKVNMSPMSSTKFSIKNTT</sequence>
<reference evidence="1 2" key="2">
    <citation type="journal article" date="2013" name="Plant Cell Physiol.">
        <title>Rice Annotation Project Database (RAP-DB): an integrative and interactive database for rice genomics.</title>
        <authorList>
            <person name="Sakai H."/>
            <person name="Lee S.S."/>
            <person name="Tanaka T."/>
            <person name="Numa H."/>
            <person name="Kim J."/>
            <person name="Kawahara Y."/>
            <person name="Wakimoto H."/>
            <person name="Yang C.C."/>
            <person name="Iwamoto M."/>
            <person name="Abe T."/>
            <person name="Yamada Y."/>
            <person name="Muto A."/>
            <person name="Inokuchi H."/>
            <person name="Ikemura T."/>
            <person name="Matsumoto T."/>
            <person name="Sasaki T."/>
            <person name="Itoh T."/>
        </authorList>
    </citation>
    <scope>NUCLEOTIDE SEQUENCE [LARGE SCALE GENOMIC DNA]</scope>
    <source>
        <strain evidence="2">cv. Nipponbare</strain>
    </source>
</reference>
<dbReference type="Proteomes" id="UP000059680">
    <property type="component" value="Chromosome 12"/>
</dbReference>
<organism evidence="1 2">
    <name type="scientific">Oryza sativa subsp. japonica</name>
    <name type="common">Rice</name>
    <dbReference type="NCBI Taxonomy" id="39947"/>
    <lineage>
        <taxon>Eukaryota</taxon>
        <taxon>Viridiplantae</taxon>
        <taxon>Streptophyta</taxon>
        <taxon>Embryophyta</taxon>
        <taxon>Tracheophyta</taxon>
        <taxon>Spermatophyta</taxon>
        <taxon>Magnoliopsida</taxon>
        <taxon>Liliopsida</taxon>
        <taxon>Poales</taxon>
        <taxon>Poaceae</taxon>
        <taxon>BOP clade</taxon>
        <taxon>Oryzoideae</taxon>
        <taxon>Oryzeae</taxon>
        <taxon>Oryzinae</taxon>
        <taxon>Oryza</taxon>
        <taxon>Oryza sativa</taxon>
    </lineage>
</organism>